<protein>
    <recommendedName>
        <fullName evidence="3">AbiEi antitoxin C-terminal domain-containing protein</fullName>
    </recommendedName>
</protein>
<comment type="caution">
    <text evidence="1">The sequence shown here is derived from an EMBL/GenBank/DDBJ whole genome shotgun (WGS) entry which is preliminary data.</text>
</comment>
<reference evidence="1 2" key="1">
    <citation type="submission" date="2017-09" db="EMBL/GenBank/DDBJ databases">
        <title>Depth-based differentiation of microbial function through sediment-hosted aquifers and enrichment of novel symbionts in the deep terrestrial subsurface.</title>
        <authorList>
            <person name="Probst A.J."/>
            <person name="Ladd B."/>
            <person name="Jarett J.K."/>
            <person name="Geller-Mcgrath D.E."/>
            <person name="Sieber C.M."/>
            <person name="Emerson J.B."/>
            <person name="Anantharaman K."/>
            <person name="Thomas B.C."/>
            <person name="Malmstrom R."/>
            <person name="Stieglmeier M."/>
            <person name="Klingl A."/>
            <person name="Woyke T."/>
            <person name="Ryan C.M."/>
            <person name="Banfield J.F."/>
        </authorList>
    </citation>
    <scope>NUCLEOTIDE SEQUENCE [LARGE SCALE GENOMIC DNA]</scope>
    <source>
        <strain evidence="1">CG23_combo_of_CG06-09_8_20_14_all_41_73</strain>
    </source>
</reference>
<sequence>MTFNELKEKIKNYPLFKLEDAFKWFPKAKKQSTLNQVNFWIEKKWLERIKRGIYKLKDFEIKDPFIVANFIYTPSYISLESALNCYGIIPDVPFGITSATIKKTKKIKTENYGTFHYGHLKSNLFFGYKTVLAPKNYSYNIAFPEKALFDYFYLRAKGFSSPLGFIEELRISLPSDFNRKKFLEWQKLVSDKNKNFHKIIEAFLKKYGKKI</sequence>
<evidence type="ECO:0008006" key="3">
    <source>
        <dbReference type="Google" id="ProtNLM"/>
    </source>
</evidence>
<proteinExistence type="predicted"/>
<evidence type="ECO:0000313" key="2">
    <source>
        <dbReference type="Proteomes" id="UP000230671"/>
    </source>
</evidence>
<dbReference type="Proteomes" id="UP000230671">
    <property type="component" value="Unassembled WGS sequence"/>
</dbReference>
<gene>
    <name evidence="1" type="ORF">COX11_00915</name>
</gene>
<accession>A0A2H0B043</accession>
<dbReference type="AlphaFoldDB" id="A0A2H0B043"/>
<name>A0A2H0B043_9BACT</name>
<organism evidence="1 2">
    <name type="scientific">Candidatus Berkelbacteria bacterium CG23_combo_of_CG06-09_8_20_14_all_41_73</name>
    <dbReference type="NCBI Taxonomy" id="1974519"/>
    <lineage>
        <taxon>Bacteria</taxon>
        <taxon>Candidatus Berkelbacteria</taxon>
    </lineage>
</organism>
<dbReference type="EMBL" id="PCSO01000037">
    <property type="protein sequence ID" value="PIP51013.1"/>
    <property type="molecule type" value="Genomic_DNA"/>
</dbReference>
<evidence type="ECO:0000313" key="1">
    <source>
        <dbReference type="EMBL" id="PIP51013.1"/>
    </source>
</evidence>